<feature type="domain" description="P-type ATPase A" evidence="3">
    <location>
        <begin position="2"/>
        <end position="32"/>
    </location>
</feature>
<keyword evidence="2" id="KW-0472">Membrane</keyword>
<evidence type="ECO:0000313" key="5">
    <source>
        <dbReference type="Proteomes" id="UP000708208"/>
    </source>
</evidence>
<dbReference type="PANTHER" id="PTHR43294:SF13">
    <property type="entry name" value="SODIUM_POTASSIUM-TRANSPORTING ATPASE SUBUNIT ALPHA"/>
    <property type="match status" value="1"/>
</dbReference>
<evidence type="ECO:0000259" key="3">
    <source>
        <dbReference type="Pfam" id="PF00122"/>
    </source>
</evidence>
<dbReference type="GO" id="GO:1990573">
    <property type="term" value="P:potassium ion import across plasma membrane"/>
    <property type="evidence" value="ECO:0007669"/>
    <property type="project" value="TreeGrafter"/>
</dbReference>
<keyword evidence="5" id="KW-1185">Reference proteome</keyword>
<evidence type="ECO:0000256" key="2">
    <source>
        <dbReference type="ARBA" id="ARBA00022475"/>
    </source>
</evidence>
<dbReference type="GO" id="GO:0030007">
    <property type="term" value="P:intracellular potassium ion homeostasis"/>
    <property type="evidence" value="ECO:0007669"/>
    <property type="project" value="TreeGrafter"/>
</dbReference>
<dbReference type="GO" id="GO:0005886">
    <property type="term" value="C:plasma membrane"/>
    <property type="evidence" value="ECO:0007669"/>
    <property type="project" value="UniProtKB-SubCell"/>
</dbReference>
<evidence type="ECO:0000256" key="1">
    <source>
        <dbReference type="ARBA" id="ARBA00004651"/>
    </source>
</evidence>
<dbReference type="EMBL" id="CAJVCH010027949">
    <property type="protein sequence ID" value="CAG7703276.1"/>
    <property type="molecule type" value="Genomic_DNA"/>
</dbReference>
<gene>
    <name evidence="4" type="ORF">AFUS01_LOCUS4483</name>
</gene>
<dbReference type="InterPro" id="IPR059000">
    <property type="entry name" value="ATPase_P-type_domA"/>
</dbReference>
<dbReference type="Pfam" id="PF00122">
    <property type="entry name" value="E1-E2_ATPase"/>
    <property type="match status" value="1"/>
</dbReference>
<dbReference type="Proteomes" id="UP000708208">
    <property type="component" value="Unassembled WGS sequence"/>
</dbReference>
<accession>A0A8J2J7C1</accession>
<dbReference type="GO" id="GO:1902600">
    <property type="term" value="P:proton transmembrane transport"/>
    <property type="evidence" value="ECO:0007669"/>
    <property type="project" value="TreeGrafter"/>
</dbReference>
<keyword evidence="2" id="KW-1003">Cell membrane</keyword>
<reference evidence="4" key="1">
    <citation type="submission" date="2021-06" db="EMBL/GenBank/DDBJ databases">
        <authorList>
            <person name="Hodson N. C."/>
            <person name="Mongue J. A."/>
            <person name="Jaron S. K."/>
        </authorList>
    </citation>
    <scope>NUCLEOTIDE SEQUENCE</scope>
</reference>
<protein>
    <recommendedName>
        <fullName evidence="3">P-type ATPase A domain-containing protein</fullName>
    </recommendedName>
</protein>
<dbReference type="GO" id="GO:0005391">
    <property type="term" value="F:P-type sodium:potassium-exchanging transporter activity"/>
    <property type="evidence" value="ECO:0007669"/>
    <property type="project" value="TreeGrafter"/>
</dbReference>
<comment type="caution">
    <text evidence="4">The sequence shown here is derived from an EMBL/GenBank/DDBJ whole genome shotgun (WGS) entry which is preliminary data.</text>
</comment>
<dbReference type="InterPro" id="IPR050510">
    <property type="entry name" value="Cation_transp_ATPase_P-type"/>
</dbReference>
<sequence>MKLGDKIPADVRLIESDGFKVDNSALTGESEPQ</sequence>
<proteinExistence type="predicted"/>
<organism evidence="4 5">
    <name type="scientific">Allacma fusca</name>
    <dbReference type="NCBI Taxonomy" id="39272"/>
    <lineage>
        <taxon>Eukaryota</taxon>
        <taxon>Metazoa</taxon>
        <taxon>Ecdysozoa</taxon>
        <taxon>Arthropoda</taxon>
        <taxon>Hexapoda</taxon>
        <taxon>Collembola</taxon>
        <taxon>Symphypleona</taxon>
        <taxon>Sminthuridae</taxon>
        <taxon>Allacma</taxon>
    </lineage>
</organism>
<evidence type="ECO:0000313" key="4">
    <source>
        <dbReference type="EMBL" id="CAG7703276.1"/>
    </source>
</evidence>
<name>A0A8J2J7C1_9HEXA</name>
<dbReference type="GO" id="GO:0036376">
    <property type="term" value="P:sodium ion export across plasma membrane"/>
    <property type="evidence" value="ECO:0007669"/>
    <property type="project" value="TreeGrafter"/>
</dbReference>
<dbReference type="PANTHER" id="PTHR43294">
    <property type="entry name" value="SODIUM/POTASSIUM-TRANSPORTING ATPASE SUBUNIT ALPHA"/>
    <property type="match status" value="1"/>
</dbReference>
<dbReference type="GO" id="GO:0006883">
    <property type="term" value="P:intracellular sodium ion homeostasis"/>
    <property type="evidence" value="ECO:0007669"/>
    <property type="project" value="TreeGrafter"/>
</dbReference>
<dbReference type="OrthoDB" id="3352408at2759"/>
<dbReference type="AlphaFoldDB" id="A0A8J2J7C1"/>
<feature type="non-terminal residue" evidence="4">
    <location>
        <position position="1"/>
    </location>
</feature>
<comment type="subcellular location">
    <subcellularLocation>
        <location evidence="1">Cell membrane</location>
        <topology evidence="1">Multi-pass membrane protein</topology>
    </subcellularLocation>
</comment>